<evidence type="ECO:0000313" key="5">
    <source>
        <dbReference type="EMBL" id="KHN70944.1"/>
    </source>
</evidence>
<keyword evidence="6" id="KW-1185">Reference proteome</keyword>
<sequence length="463" mass="49839">MKKVSTSTHCVVPDPPKAQNRDSLALPLPLQRICQAFIIACTAQQCLDNASDCQENAISCFVRPYSQVIQNRCQVTCNTCDCRDEAVGCATSIAFCHDAAVEPLVRDRCQKTCGFCAGCGFISRGIVPSVVSAAPSRRVRVVFNNVQVNCGNTLTTAQVASQPTVTWETPLLTNLTVHDSERPGFNTTAFTSQFNLGYPGCSMSTALIACLVALLLVISGMGQQCMDSASDCAANAGSCFTRPFSQVLQNRCQRTCNTCDCQDNANDCAALISICQNPTFEPTVRDRCQKTCGFCAGCGFISSGIVPLVLPTAPSRRISVVFNNVQVNCGNTLTTAQVASQPTVTWETQPNAMYTLIMVDPDFPSRASPLPGQRLHWWVINIPGSTVSSGTTLAAFQPSTPAANTGLHRYVFLVYRQPAAINSPLLTNLTVQDSERPGFVTTAFVSQFNLGFPYAGNFYQSQS</sequence>
<feature type="disulfide bond" evidence="2">
    <location>
        <begin position="82"/>
        <end position="116"/>
    </location>
</feature>
<evidence type="ECO:0000313" key="6">
    <source>
        <dbReference type="Proteomes" id="UP000031036"/>
    </source>
</evidence>
<protein>
    <submittedName>
        <fullName evidence="5">26 kDa secreted antigen</fullName>
    </submittedName>
</protein>
<accession>A0A0B2UNT9</accession>
<evidence type="ECO:0000259" key="4">
    <source>
        <dbReference type="PROSITE" id="PS51670"/>
    </source>
</evidence>
<keyword evidence="3" id="KW-1133">Transmembrane helix</keyword>
<dbReference type="Pfam" id="PF01549">
    <property type="entry name" value="ShK"/>
    <property type="match status" value="4"/>
</dbReference>
<keyword evidence="2" id="KW-1015">Disulfide bond</keyword>
<dbReference type="Proteomes" id="UP000031036">
    <property type="component" value="Unassembled WGS sequence"/>
</dbReference>
<dbReference type="SMART" id="SM00254">
    <property type="entry name" value="ShKT"/>
    <property type="match status" value="4"/>
</dbReference>
<dbReference type="OrthoDB" id="6700855at2759"/>
<comment type="caution">
    <text evidence="5">The sequence shown here is derived from an EMBL/GenBank/DDBJ whole genome shotgun (WGS) entry which is preliminary data.</text>
</comment>
<dbReference type="STRING" id="6265.A0A0B2UNT9"/>
<evidence type="ECO:0000256" key="3">
    <source>
        <dbReference type="SAM" id="Phobius"/>
    </source>
</evidence>
<evidence type="ECO:0000256" key="1">
    <source>
        <dbReference type="ARBA" id="ARBA00007091"/>
    </source>
</evidence>
<dbReference type="Gene3D" id="3.90.280.10">
    <property type="entry name" value="PEBP-like"/>
    <property type="match status" value="2"/>
</dbReference>
<evidence type="ECO:0000256" key="2">
    <source>
        <dbReference type="PROSITE-ProRule" id="PRU01005"/>
    </source>
</evidence>
<comment type="similarity">
    <text evidence="1">Belongs to the phosphatidylethanolamine-binding protein family.</text>
</comment>
<dbReference type="PANTHER" id="PTHR11362:SF82">
    <property type="entry name" value="PHOSPHATIDYLETHANOLAMINE-BINDING PROTEIN 4"/>
    <property type="match status" value="1"/>
</dbReference>
<dbReference type="InterPro" id="IPR036610">
    <property type="entry name" value="PEBP-like_sf"/>
</dbReference>
<gene>
    <name evidence="5" type="primary">TES-26</name>
    <name evidence="5" type="ORF">Tcan_12063</name>
</gene>
<dbReference type="PANTHER" id="PTHR11362">
    <property type="entry name" value="PHOSPHATIDYLETHANOLAMINE-BINDING PROTEIN"/>
    <property type="match status" value="1"/>
</dbReference>
<dbReference type="PROSITE" id="PS01220">
    <property type="entry name" value="PBP"/>
    <property type="match status" value="1"/>
</dbReference>
<dbReference type="PROSITE" id="PS51670">
    <property type="entry name" value="SHKT"/>
    <property type="match status" value="2"/>
</dbReference>
<keyword evidence="3" id="KW-0812">Transmembrane</keyword>
<dbReference type="Gene3D" id="1.10.10.1870">
    <property type="entry name" value="ShTK domain-like"/>
    <property type="match status" value="2"/>
</dbReference>
<dbReference type="SUPFAM" id="SSF49777">
    <property type="entry name" value="PEBP-like"/>
    <property type="match status" value="2"/>
</dbReference>
<comment type="caution">
    <text evidence="2">Lacks conserved residue(s) required for the propagation of feature annotation.</text>
</comment>
<feature type="transmembrane region" description="Helical" evidence="3">
    <location>
        <begin position="196"/>
        <end position="218"/>
    </location>
</feature>
<dbReference type="InterPro" id="IPR001858">
    <property type="entry name" value="Phosphatidylethanolamine-bd_CS"/>
</dbReference>
<dbReference type="InterPro" id="IPR008914">
    <property type="entry name" value="PEBP"/>
</dbReference>
<dbReference type="Pfam" id="PF01161">
    <property type="entry name" value="PBP"/>
    <property type="match status" value="1"/>
</dbReference>
<feature type="domain" description="ShKT" evidence="4">
    <location>
        <begin position="259"/>
        <end position="295"/>
    </location>
</feature>
<keyword evidence="3" id="KW-0472">Membrane</keyword>
<feature type="domain" description="ShKT" evidence="4">
    <location>
        <begin position="82"/>
        <end position="116"/>
    </location>
</feature>
<proteinExistence type="inferred from homology"/>
<dbReference type="InterPro" id="IPR003582">
    <property type="entry name" value="ShKT_dom"/>
</dbReference>
<dbReference type="InterPro" id="IPR035810">
    <property type="entry name" value="PEBP_euk"/>
</dbReference>
<name>A0A0B2UNT9_TOXCA</name>
<dbReference type="EMBL" id="JPKZ01022847">
    <property type="protein sequence ID" value="KHN70944.1"/>
    <property type="molecule type" value="Genomic_DNA"/>
</dbReference>
<dbReference type="CDD" id="cd00866">
    <property type="entry name" value="PEBP_euk"/>
    <property type="match status" value="1"/>
</dbReference>
<reference evidence="5 6" key="1">
    <citation type="submission" date="2014-11" db="EMBL/GenBank/DDBJ databases">
        <title>Genetic blueprint of the zoonotic pathogen Toxocara canis.</title>
        <authorList>
            <person name="Zhu X.-Q."/>
            <person name="Korhonen P.K."/>
            <person name="Cai H."/>
            <person name="Young N.D."/>
            <person name="Nejsum P."/>
            <person name="von Samson-Himmelstjerna G."/>
            <person name="Boag P.R."/>
            <person name="Tan P."/>
            <person name="Li Q."/>
            <person name="Min J."/>
            <person name="Yang Y."/>
            <person name="Wang X."/>
            <person name="Fang X."/>
            <person name="Hall R.S."/>
            <person name="Hofmann A."/>
            <person name="Sternberg P.W."/>
            <person name="Jex A.R."/>
            <person name="Gasser R.B."/>
        </authorList>
    </citation>
    <scope>NUCLEOTIDE SEQUENCE [LARGE SCALE GENOMIC DNA]</scope>
    <source>
        <strain evidence="5">PN_DK_2014</strain>
    </source>
</reference>
<organism evidence="5 6">
    <name type="scientific">Toxocara canis</name>
    <name type="common">Canine roundworm</name>
    <dbReference type="NCBI Taxonomy" id="6265"/>
    <lineage>
        <taxon>Eukaryota</taxon>
        <taxon>Metazoa</taxon>
        <taxon>Ecdysozoa</taxon>
        <taxon>Nematoda</taxon>
        <taxon>Chromadorea</taxon>
        <taxon>Rhabditida</taxon>
        <taxon>Spirurina</taxon>
        <taxon>Ascaridomorpha</taxon>
        <taxon>Ascaridoidea</taxon>
        <taxon>Toxocaridae</taxon>
        <taxon>Toxocara</taxon>
    </lineage>
</organism>
<dbReference type="AlphaFoldDB" id="A0A0B2UNT9"/>